<gene>
    <name evidence="3" type="primary">mutS2_3</name>
    <name evidence="3" type="ORF">ENSA7_65560</name>
</gene>
<dbReference type="InterPro" id="IPR036063">
    <property type="entry name" value="Smr_dom_sf"/>
</dbReference>
<reference evidence="3 4" key="1">
    <citation type="submission" date="2018-03" db="EMBL/GenBank/DDBJ databases">
        <title>Draft Genome Sequences of the Obligatory Marine Myxobacteria Enhygromyxa salina SWB007.</title>
        <authorList>
            <person name="Poehlein A."/>
            <person name="Moghaddam J.A."/>
            <person name="Harms H."/>
            <person name="Alanjari M."/>
            <person name="Koenig G.M."/>
            <person name="Daniel R."/>
            <person name="Schaeberle T.F."/>
        </authorList>
    </citation>
    <scope>NUCLEOTIDE SEQUENCE [LARGE SCALE GENOMIC DNA]</scope>
    <source>
        <strain evidence="3 4">SWB007</strain>
    </source>
</reference>
<dbReference type="RefSeq" id="WP_244923991.1">
    <property type="nucleotide sequence ID" value="NZ_PVNL01000124.1"/>
</dbReference>
<dbReference type="AlphaFoldDB" id="A0A2S9Y0I3"/>
<evidence type="ECO:0000313" key="3">
    <source>
        <dbReference type="EMBL" id="PRP98613.1"/>
    </source>
</evidence>
<dbReference type="PANTHER" id="PTHR35562">
    <property type="entry name" value="DNA ENDONUCLEASE SMRA-RELATED"/>
    <property type="match status" value="1"/>
</dbReference>
<dbReference type="Proteomes" id="UP000238823">
    <property type="component" value="Unassembled WGS sequence"/>
</dbReference>
<dbReference type="PROSITE" id="PS50828">
    <property type="entry name" value="SMR"/>
    <property type="match status" value="1"/>
</dbReference>
<dbReference type="SMART" id="SM00463">
    <property type="entry name" value="SMR"/>
    <property type="match status" value="1"/>
</dbReference>
<sequence>MSDRVESRGPRELLVALERLIATCPSELALTPRGELGTDAGQRLKVVEIGPGGGEWIEVGVGPTLIRLRFGGWTELMALDPVTGETGETGETEQLDDANELALDFVAAAMFGELRVVEVRLHAEVLQRCLEVCVAGTWRRHAKTGSLGLAGVRAWLRRDLERRVRGNEGRVRRPKSLRNAGPRGLPGAPWAGASARAETAAAEVAVDGELDLHNFSPKEVAPLVREYIDVCHAREIRDLRIVHGKGKGVLRRTVHSLLEKHPLVEDFRLGGHGEGSWGATIVRLREHPPKT</sequence>
<dbReference type="GO" id="GO:0004519">
    <property type="term" value="F:endonuclease activity"/>
    <property type="evidence" value="ECO:0007669"/>
    <property type="project" value="UniProtKB-KW"/>
</dbReference>
<name>A0A2S9Y0I3_9BACT</name>
<feature type="domain" description="Smr" evidence="2">
    <location>
        <begin position="210"/>
        <end position="285"/>
    </location>
</feature>
<organism evidence="3 4">
    <name type="scientific">Enhygromyxa salina</name>
    <dbReference type="NCBI Taxonomy" id="215803"/>
    <lineage>
        <taxon>Bacteria</taxon>
        <taxon>Pseudomonadati</taxon>
        <taxon>Myxococcota</taxon>
        <taxon>Polyangia</taxon>
        <taxon>Nannocystales</taxon>
        <taxon>Nannocystaceae</taxon>
        <taxon>Enhygromyxa</taxon>
    </lineage>
</organism>
<dbReference type="PANTHER" id="PTHR35562:SF2">
    <property type="entry name" value="DNA ENDONUCLEASE SMRA-RELATED"/>
    <property type="match status" value="1"/>
</dbReference>
<protein>
    <submittedName>
        <fullName evidence="3">Endonuclease MutS2</fullName>
        <ecNumber evidence="3">3.1.-.-</ecNumber>
    </submittedName>
</protein>
<evidence type="ECO:0000256" key="1">
    <source>
        <dbReference type="SAM" id="MobiDB-lite"/>
    </source>
</evidence>
<feature type="region of interest" description="Disordered" evidence="1">
    <location>
        <begin position="167"/>
        <end position="191"/>
    </location>
</feature>
<dbReference type="GO" id="GO:0016787">
    <property type="term" value="F:hydrolase activity"/>
    <property type="evidence" value="ECO:0007669"/>
    <property type="project" value="UniProtKB-KW"/>
</dbReference>
<dbReference type="EC" id="3.1.-.-" evidence="3"/>
<proteinExistence type="predicted"/>
<accession>A0A2S9Y0I3</accession>
<dbReference type="SUPFAM" id="SSF160443">
    <property type="entry name" value="SMR domain-like"/>
    <property type="match status" value="1"/>
</dbReference>
<dbReference type="InterPro" id="IPR002625">
    <property type="entry name" value="Smr_dom"/>
</dbReference>
<evidence type="ECO:0000313" key="4">
    <source>
        <dbReference type="Proteomes" id="UP000238823"/>
    </source>
</evidence>
<keyword evidence="3" id="KW-0540">Nuclease</keyword>
<evidence type="ECO:0000259" key="2">
    <source>
        <dbReference type="PROSITE" id="PS50828"/>
    </source>
</evidence>
<dbReference type="Gene3D" id="3.30.1370.110">
    <property type="match status" value="1"/>
</dbReference>
<keyword evidence="3" id="KW-0255">Endonuclease</keyword>
<dbReference type="Pfam" id="PF01713">
    <property type="entry name" value="Smr"/>
    <property type="match status" value="1"/>
</dbReference>
<dbReference type="EMBL" id="PVNL01000124">
    <property type="protein sequence ID" value="PRP98613.1"/>
    <property type="molecule type" value="Genomic_DNA"/>
</dbReference>
<comment type="caution">
    <text evidence="3">The sequence shown here is derived from an EMBL/GenBank/DDBJ whole genome shotgun (WGS) entry which is preliminary data.</text>
</comment>
<keyword evidence="3" id="KW-0378">Hydrolase</keyword>